<evidence type="ECO:0000313" key="12">
    <source>
        <dbReference type="EMBL" id="EKM48641.1"/>
    </source>
</evidence>
<feature type="compositionally biased region" description="Low complexity" evidence="11">
    <location>
        <begin position="193"/>
        <end position="216"/>
    </location>
</feature>
<evidence type="ECO:0000256" key="2">
    <source>
        <dbReference type="ARBA" id="ARBA00022723"/>
    </source>
</evidence>
<comment type="similarity">
    <text evidence="10">Belongs to the SGF11 family.</text>
</comment>
<keyword evidence="4" id="KW-0862">Zinc</keyword>
<evidence type="ECO:0000256" key="7">
    <source>
        <dbReference type="ARBA" id="ARBA00023159"/>
    </source>
</evidence>
<feature type="region of interest" description="Disordered" evidence="11">
    <location>
        <begin position="78"/>
        <end position="257"/>
    </location>
</feature>
<dbReference type="STRING" id="650164.K5UGN6"/>
<gene>
    <name evidence="12" type="ORF">PHACADRAFT_266236</name>
</gene>
<comment type="subcellular location">
    <subcellularLocation>
        <location evidence="1 10">Nucleus</location>
    </subcellularLocation>
</comment>
<keyword evidence="5" id="KW-0156">Chromatin regulator</keyword>
<dbReference type="GO" id="GO:0070461">
    <property type="term" value="C:SAGA-type complex"/>
    <property type="evidence" value="ECO:0007669"/>
    <property type="project" value="UniProtKB-ARBA"/>
</dbReference>
<dbReference type="GeneID" id="18919336"/>
<dbReference type="InParanoid" id="K5UGN6"/>
<evidence type="ECO:0000256" key="9">
    <source>
        <dbReference type="ARBA" id="ARBA00023242"/>
    </source>
</evidence>
<keyword evidence="6" id="KW-0805">Transcription regulation</keyword>
<evidence type="ECO:0000256" key="11">
    <source>
        <dbReference type="SAM" id="MobiDB-lite"/>
    </source>
</evidence>
<feature type="compositionally biased region" description="Low complexity" evidence="11">
    <location>
        <begin position="78"/>
        <end position="95"/>
    </location>
</feature>
<evidence type="ECO:0000313" key="13">
    <source>
        <dbReference type="Proteomes" id="UP000008370"/>
    </source>
</evidence>
<proteinExistence type="inferred from homology"/>
<name>K5UGN6_PHACS</name>
<feature type="compositionally biased region" description="Polar residues" evidence="11">
    <location>
        <begin position="217"/>
        <end position="234"/>
    </location>
</feature>
<dbReference type="RefSeq" id="XP_007402806.1">
    <property type="nucleotide sequence ID" value="XM_007402744.1"/>
</dbReference>
<keyword evidence="9" id="KW-0539">Nucleus</keyword>
<accession>K5UGN6</accession>
<dbReference type="HOGENOM" id="CLU_054417_0_0_1"/>
<dbReference type="Pfam" id="PF08209">
    <property type="entry name" value="Sgf11"/>
    <property type="match status" value="1"/>
</dbReference>
<protein>
    <recommendedName>
        <fullName evidence="10">SAGA-associated factor 11</fullName>
    </recommendedName>
</protein>
<dbReference type="EMBL" id="JH930857">
    <property type="protein sequence ID" value="EKM48641.1"/>
    <property type="molecule type" value="Genomic_DNA"/>
</dbReference>
<evidence type="ECO:0000256" key="5">
    <source>
        <dbReference type="ARBA" id="ARBA00022853"/>
    </source>
</evidence>
<feature type="compositionally biased region" description="Polar residues" evidence="11">
    <location>
        <begin position="14"/>
        <end position="29"/>
    </location>
</feature>
<evidence type="ECO:0000256" key="6">
    <source>
        <dbReference type="ARBA" id="ARBA00023015"/>
    </source>
</evidence>
<evidence type="ECO:0000256" key="8">
    <source>
        <dbReference type="ARBA" id="ARBA00023163"/>
    </source>
</evidence>
<reference evidence="12 13" key="1">
    <citation type="journal article" date="2012" name="BMC Genomics">
        <title>Comparative genomics of the white-rot fungi, Phanerochaete carnosa and P. chrysosporium, to elucidate the genetic basis of the distinct wood types they colonize.</title>
        <authorList>
            <person name="Suzuki H."/>
            <person name="MacDonald J."/>
            <person name="Syed K."/>
            <person name="Salamov A."/>
            <person name="Hori C."/>
            <person name="Aerts A."/>
            <person name="Henrissat B."/>
            <person name="Wiebenga A."/>
            <person name="vanKuyk P.A."/>
            <person name="Barry K."/>
            <person name="Lindquist E."/>
            <person name="LaButti K."/>
            <person name="Lapidus A."/>
            <person name="Lucas S."/>
            <person name="Coutinho P."/>
            <person name="Gong Y."/>
            <person name="Samejima M."/>
            <person name="Mahadevan R."/>
            <person name="Abou-Zaid M."/>
            <person name="de Vries R.P."/>
            <person name="Igarashi K."/>
            <person name="Yadav J.S."/>
            <person name="Grigoriev I.V."/>
            <person name="Master E.R."/>
        </authorList>
    </citation>
    <scope>NUCLEOTIDE SEQUENCE [LARGE SCALE GENOMIC DNA]</scope>
    <source>
        <strain evidence="12 13">HHB-10118-sp</strain>
    </source>
</reference>
<feature type="compositionally biased region" description="Low complexity" evidence="11">
    <location>
        <begin position="235"/>
        <end position="246"/>
    </location>
</feature>
<evidence type="ECO:0000256" key="4">
    <source>
        <dbReference type="ARBA" id="ARBA00022833"/>
    </source>
</evidence>
<keyword evidence="3" id="KW-0863">Zinc-finger</keyword>
<keyword evidence="7 10" id="KW-0010">Activator</keyword>
<keyword evidence="13" id="KW-1185">Reference proteome</keyword>
<dbReference type="AlphaFoldDB" id="K5UGN6"/>
<evidence type="ECO:0000256" key="3">
    <source>
        <dbReference type="ARBA" id="ARBA00022771"/>
    </source>
</evidence>
<evidence type="ECO:0000256" key="10">
    <source>
        <dbReference type="RuleBase" id="RU261113"/>
    </source>
</evidence>
<organism evidence="12 13">
    <name type="scientific">Phanerochaete carnosa (strain HHB-10118-sp)</name>
    <name type="common">White-rot fungus</name>
    <name type="synonym">Peniophora carnosa</name>
    <dbReference type="NCBI Taxonomy" id="650164"/>
    <lineage>
        <taxon>Eukaryota</taxon>
        <taxon>Fungi</taxon>
        <taxon>Dikarya</taxon>
        <taxon>Basidiomycota</taxon>
        <taxon>Agaricomycotina</taxon>
        <taxon>Agaricomycetes</taxon>
        <taxon>Polyporales</taxon>
        <taxon>Phanerochaetaceae</taxon>
        <taxon>Phanerochaete</taxon>
    </lineage>
</organism>
<dbReference type="Proteomes" id="UP000008370">
    <property type="component" value="Unassembled WGS sequence"/>
</dbReference>
<dbReference type="OrthoDB" id="21557at2759"/>
<dbReference type="Gene3D" id="3.30.160.60">
    <property type="entry name" value="Classic Zinc Finger"/>
    <property type="match status" value="1"/>
</dbReference>
<feature type="region of interest" description="Disordered" evidence="11">
    <location>
        <begin position="1"/>
        <end position="48"/>
    </location>
</feature>
<sequence length="282" mass="29518">MPVRELAVRLSSAERPSNGSASGTAQPSPDSARPLDGSPAGTDTPTGNIYFDCSVCKRQIASNRYAPHLSGCMGLGNSRRGAARNASSKARSSDAGSPYVNSEAGYVSDESKSPSKSKSRSKAKQADEAEFSLNNNKKRNGSPSVSPTKKAKKPKTAVSRVKTDHDLSGSPSLLPVSHTSSQSKIPSKLRETSVMSVDRQSSSSGSRYSSPARSVSTYTVQSPVIGTAASTGNTKSKMIASKSAASHYSPPRPLPPVIRLESDYLVDVEGEETGSSTDTDSD</sequence>
<dbReference type="GO" id="GO:0006325">
    <property type="term" value="P:chromatin organization"/>
    <property type="evidence" value="ECO:0007669"/>
    <property type="project" value="UniProtKB-KW"/>
</dbReference>
<evidence type="ECO:0000256" key="1">
    <source>
        <dbReference type="ARBA" id="ARBA00004123"/>
    </source>
</evidence>
<dbReference type="GO" id="GO:0008270">
    <property type="term" value="F:zinc ion binding"/>
    <property type="evidence" value="ECO:0007669"/>
    <property type="project" value="UniProtKB-KW"/>
</dbReference>
<keyword evidence="8" id="KW-0804">Transcription</keyword>
<dbReference type="GO" id="GO:0005634">
    <property type="term" value="C:nucleus"/>
    <property type="evidence" value="ECO:0007669"/>
    <property type="project" value="UniProtKB-SubCell"/>
</dbReference>
<dbReference type="KEGG" id="pco:PHACADRAFT_266236"/>
<keyword evidence="2" id="KW-0479">Metal-binding</keyword>
<dbReference type="InterPro" id="IPR013246">
    <property type="entry name" value="SAGA_su_Sgf11"/>
</dbReference>